<gene>
    <name evidence="1" type="ORF">SCF082_LOCUS24082</name>
</gene>
<name>A0ABP0LTW4_9DINO</name>
<keyword evidence="2" id="KW-1185">Reference proteome</keyword>
<proteinExistence type="predicted"/>
<comment type="caution">
    <text evidence="1">The sequence shown here is derived from an EMBL/GenBank/DDBJ whole genome shotgun (WGS) entry which is preliminary data.</text>
</comment>
<evidence type="ECO:0000313" key="2">
    <source>
        <dbReference type="Proteomes" id="UP001642464"/>
    </source>
</evidence>
<protein>
    <submittedName>
        <fullName evidence="1">Uncharacterized protein</fullName>
    </submittedName>
</protein>
<accession>A0ABP0LTW4</accession>
<organism evidence="1 2">
    <name type="scientific">Durusdinium trenchii</name>
    <dbReference type="NCBI Taxonomy" id="1381693"/>
    <lineage>
        <taxon>Eukaryota</taxon>
        <taxon>Sar</taxon>
        <taxon>Alveolata</taxon>
        <taxon>Dinophyceae</taxon>
        <taxon>Suessiales</taxon>
        <taxon>Symbiodiniaceae</taxon>
        <taxon>Durusdinium</taxon>
    </lineage>
</organism>
<dbReference type="Proteomes" id="UP001642464">
    <property type="component" value="Unassembled WGS sequence"/>
</dbReference>
<sequence>MATQPNDHDACESGMLLAPLDEAQLWQWLEELDRVVRAQAWREREVVRFLVLRIIRLRKDTSPQAQRLFRGAAELDQAALTDALSAWVSEHLGSKPEPTEEDDPTSSYEFQQLCDNPSSRADQLHVLLLLLSPQDVSQAYARTFWRDYVEYFVQDGDPVPVVQTLRMVSPAVWKFLKQRLGAVRNRKAKRGVEAADVDRMLKKKRRVLHTKKADVLLKGVHPKCEPGAGIIPADAEQRFRSGKWPSLVEDVRALSIFLEEFDEVKAASGDPLRHDDTLAVIEGDFARFWDHNGDRFVESQVPRLCDDATSYDCKQLEHWHSLSCGFEVGKKWWFLKVKEVDQQLSRLQELLDRNPQRTVLPSNRSALLRTALHSTSAQELRDNFVTLSHSKLQLLLLDQVSASPAQDKRTLRVLLHGRPLSQAFPESDRAAVLRVAMAFAKVILESGNVPLALRSQPAALVGVGHLIDRGLTIDGRLLEELDAAIKTQRKVLHAKLQQMTTARKILEGSGEPQWADDNPPNIRFHSRRVSMPYVLQFLHSAARETTPFNADHPFLNHQKRPQSLIVSRQALQLKPTALGHAPPGPESVVLTDNFRVLLVPGAAGKFRLVKYPRAVPAAQAAVLERLKIMRWGAGDAELQRLLRTHAPA</sequence>
<dbReference type="EMBL" id="CAXAMM010017764">
    <property type="protein sequence ID" value="CAK9041797.1"/>
    <property type="molecule type" value="Genomic_DNA"/>
</dbReference>
<reference evidence="1 2" key="1">
    <citation type="submission" date="2024-02" db="EMBL/GenBank/DDBJ databases">
        <authorList>
            <person name="Chen Y."/>
            <person name="Shah S."/>
            <person name="Dougan E. K."/>
            <person name="Thang M."/>
            <person name="Chan C."/>
        </authorList>
    </citation>
    <scope>NUCLEOTIDE SEQUENCE [LARGE SCALE GENOMIC DNA]</scope>
</reference>
<evidence type="ECO:0000313" key="1">
    <source>
        <dbReference type="EMBL" id="CAK9041797.1"/>
    </source>
</evidence>